<dbReference type="eggNOG" id="ENOG5030IWN">
    <property type="taxonomic scope" value="Bacteria"/>
</dbReference>
<dbReference type="KEGG" id="gph:GEMMAAP_01045"/>
<protein>
    <recommendedName>
        <fullName evidence="2">DUF4397 domain-containing protein</fullName>
    </recommendedName>
</protein>
<feature type="region of interest" description="Disordered" evidence="1">
    <location>
        <begin position="15"/>
        <end position="40"/>
    </location>
</feature>
<reference evidence="3 4" key="1">
    <citation type="journal article" date="2014" name="Proc. Natl. Acad. Sci. U.S.A.">
        <title>Functional type 2 photosynthetic reaction centers found in the rare bacterial phylum Gemmatimonadetes.</title>
        <authorList>
            <person name="Zeng Y."/>
            <person name="Feng F."/>
            <person name="Medova H."/>
            <person name="Dean J."/>
            <person name="Koblizek M."/>
        </authorList>
    </citation>
    <scope>NUCLEOTIDE SEQUENCE [LARGE SCALE GENOMIC DNA]</scope>
    <source>
        <strain evidence="3 4">AP64</strain>
    </source>
</reference>
<evidence type="ECO:0000256" key="1">
    <source>
        <dbReference type="SAM" id="MobiDB-lite"/>
    </source>
</evidence>
<keyword evidence="4" id="KW-1185">Reference proteome</keyword>
<proteinExistence type="predicted"/>
<sequence>MLTLAAAASAAACSGDKSDDTAVKTETSDGMLGSATEGATEARGTSLVRMINALPTGGGATVSADDRQLFSSVDYKTVTPYTEVRDNITRFRLMGTGLDTTIAGNNEIMLDGSRYTILALPEADGKVRLRVLNDKFDLDSTKARLRVVHGVSGVGEIDVSLLGKSGELFDNMNPASEAGFADVDIGAATVVVKLDGSGTQVIRKQIRFEAGHSYTLVLTGGAAKGSAQRVEAVVVDDRVMATEKGAMNLSDTSKRSER</sequence>
<evidence type="ECO:0000259" key="2">
    <source>
        <dbReference type="Pfam" id="PF14344"/>
    </source>
</evidence>
<dbReference type="Proteomes" id="UP000076404">
    <property type="component" value="Chromosome"/>
</dbReference>
<dbReference type="OrthoDB" id="9783299at2"/>
<accession>A0A143BFL7</accession>
<feature type="compositionally biased region" description="Basic and acidic residues" evidence="1">
    <location>
        <begin position="16"/>
        <end position="27"/>
    </location>
</feature>
<dbReference type="EMBL" id="CP011454">
    <property type="protein sequence ID" value="AMW03809.1"/>
    <property type="molecule type" value="Genomic_DNA"/>
</dbReference>
<organism evidence="3 4">
    <name type="scientific">Gemmatimonas phototrophica</name>
    <dbReference type="NCBI Taxonomy" id="1379270"/>
    <lineage>
        <taxon>Bacteria</taxon>
        <taxon>Pseudomonadati</taxon>
        <taxon>Gemmatimonadota</taxon>
        <taxon>Gemmatimonadia</taxon>
        <taxon>Gemmatimonadales</taxon>
        <taxon>Gemmatimonadaceae</taxon>
        <taxon>Gemmatimonas</taxon>
    </lineage>
</organism>
<dbReference type="RefSeq" id="WP_026849081.1">
    <property type="nucleotide sequence ID" value="NZ_CP011454.1"/>
</dbReference>
<dbReference type="InterPro" id="IPR025510">
    <property type="entry name" value="DUF4397"/>
</dbReference>
<name>A0A143BFL7_9BACT</name>
<feature type="domain" description="DUF4397" evidence="2">
    <location>
        <begin position="46"/>
        <end position="159"/>
    </location>
</feature>
<dbReference type="STRING" id="1379270.GEMMAAP_01045"/>
<evidence type="ECO:0000313" key="4">
    <source>
        <dbReference type="Proteomes" id="UP000076404"/>
    </source>
</evidence>
<gene>
    <name evidence="3" type="ORF">GEMMAAP_01045</name>
</gene>
<dbReference type="Pfam" id="PF14344">
    <property type="entry name" value="DUF4397"/>
    <property type="match status" value="1"/>
</dbReference>
<evidence type="ECO:0000313" key="3">
    <source>
        <dbReference type="EMBL" id="AMW03809.1"/>
    </source>
</evidence>
<dbReference type="AlphaFoldDB" id="A0A143BFL7"/>
<reference evidence="3 4" key="2">
    <citation type="journal article" date="2016" name="Environ. Microbiol. Rep.">
        <title>Metagenomic evidence for the presence of phototrophic Gemmatimonadetes bacteria in diverse environments.</title>
        <authorList>
            <person name="Zeng Y."/>
            <person name="Baumbach J."/>
            <person name="Barbosa E.G."/>
            <person name="Azevedo V."/>
            <person name="Zhang C."/>
            <person name="Koblizek M."/>
        </authorList>
    </citation>
    <scope>NUCLEOTIDE SEQUENCE [LARGE SCALE GENOMIC DNA]</scope>
    <source>
        <strain evidence="3 4">AP64</strain>
    </source>
</reference>